<keyword evidence="2" id="KW-1185">Reference proteome</keyword>
<organism evidence="1 2">
    <name type="scientific">Canariomyces notabilis</name>
    <dbReference type="NCBI Taxonomy" id="2074819"/>
    <lineage>
        <taxon>Eukaryota</taxon>
        <taxon>Fungi</taxon>
        <taxon>Dikarya</taxon>
        <taxon>Ascomycota</taxon>
        <taxon>Pezizomycotina</taxon>
        <taxon>Sordariomycetes</taxon>
        <taxon>Sordariomycetidae</taxon>
        <taxon>Sordariales</taxon>
        <taxon>Chaetomiaceae</taxon>
        <taxon>Canariomyces</taxon>
    </lineage>
</organism>
<gene>
    <name evidence="1" type="ORF">N656DRAFT_562109</name>
</gene>
<name>A0AAN6QCH5_9PEZI</name>
<dbReference type="AlphaFoldDB" id="A0AAN6QCH5"/>
<dbReference type="GeneID" id="89934227"/>
<dbReference type="EMBL" id="MU853385">
    <property type="protein sequence ID" value="KAK4107046.1"/>
    <property type="molecule type" value="Genomic_DNA"/>
</dbReference>
<accession>A0AAN6QCH5</accession>
<protein>
    <submittedName>
        <fullName evidence="1">Uncharacterized protein</fullName>
    </submittedName>
</protein>
<proteinExistence type="predicted"/>
<evidence type="ECO:0000313" key="2">
    <source>
        <dbReference type="Proteomes" id="UP001302812"/>
    </source>
</evidence>
<dbReference type="Proteomes" id="UP001302812">
    <property type="component" value="Unassembled WGS sequence"/>
</dbReference>
<sequence length="80" mass="8679">MHQTIRGLWQSTWRLGSSPTLRFKNAELDPPACNRKAQAWVAGPAGSHGGCPNFSVPRPVEPTAAQPNIGQQKQARFVGD</sequence>
<evidence type="ECO:0000313" key="1">
    <source>
        <dbReference type="EMBL" id="KAK4107046.1"/>
    </source>
</evidence>
<dbReference type="RefSeq" id="XP_064664616.1">
    <property type="nucleotide sequence ID" value="XM_064810103.1"/>
</dbReference>
<reference evidence="1" key="1">
    <citation type="journal article" date="2023" name="Mol. Phylogenet. Evol.">
        <title>Genome-scale phylogeny and comparative genomics of the fungal order Sordariales.</title>
        <authorList>
            <person name="Hensen N."/>
            <person name="Bonometti L."/>
            <person name="Westerberg I."/>
            <person name="Brannstrom I.O."/>
            <person name="Guillou S."/>
            <person name="Cros-Aarteil S."/>
            <person name="Calhoun S."/>
            <person name="Haridas S."/>
            <person name="Kuo A."/>
            <person name="Mondo S."/>
            <person name="Pangilinan J."/>
            <person name="Riley R."/>
            <person name="LaButti K."/>
            <person name="Andreopoulos B."/>
            <person name="Lipzen A."/>
            <person name="Chen C."/>
            <person name="Yan M."/>
            <person name="Daum C."/>
            <person name="Ng V."/>
            <person name="Clum A."/>
            <person name="Steindorff A."/>
            <person name="Ohm R.A."/>
            <person name="Martin F."/>
            <person name="Silar P."/>
            <person name="Natvig D.O."/>
            <person name="Lalanne C."/>
            <person name="Gautier V."/>
            <person name="Ament-Velasquez S.L."/>
            <person name="Kruys A."/>
            <person name="Hutchinson M.I."/>
            <person name="Powell A.J."/>
            <person name="Barry K."/>
            <person name="Miller A.N."/>
            <person name="Grigoriev I.V."/>
            <person name="Debuchy R."/>
            <person name="Gladieux P."/>
            <person name="Hiltunen Thoren M."/>
            <person name="Johannesson H."/>
        </authorList>
    </citation>
    <scope>NUCLEOTIDE SEQUENCE</scope>
    <source>
        <strain evidence="1">CBS 508.74</strain>
    </source>
</reference>
<reference evidence="1" key="2">
    <citation type="submission" date="2023-05" db="EMBL/GenBank/DDBJ databases">
        <authorList>
            <consortium name="Lawrence Berkeley National Laboratory"/>
            <person name="Steindorff A."/>
            <person name="Hensen N."/>
            <person name="Bonometti L."/>
            <person name="Westerberg I."/>
            <person name="Brannstrom I.O."/>
            <person name="Guillou S."/>
            <person name="Cros-Aarteil S."/>
            <person name="Calhoun S."/>
            <person name="Haridas S."/>
            <person name="Kuo A."/>
            <person name="Mondo S."/>
            <person name="Pangilinan J."/>
            <person name="Riley R."/>
            <person name="Labutti K."/>
            <person name="Andreopoulos B."/>
            <person name="Lipzen A."/>
            <person name="Chen C."/>
            <person name="Yanf M."/>
            <person name="Daum C."/>
            <person name="Ng V."/>
            <person name="Clum A."/>
            <person name="Ohm R."/>
            <person name="Martin F."/>
            <person name="Silar P."/>
            <person name="Natvig D."/>
            <person name="Lalanne C."/>
            <person name="Gautier V."/>
            <person name="Ament-Velasquez S.L."/>
            <person name="Kruys A."/>
            <person name="Hutchinson M.I."/>
            <person name="Powell A.J."/>
            <person name="Barry K."/>
            <person name="Miller A.N."/>
            <person name="Grigoriev I.V."/>
            <person name="Debuchy R."/>
            <person name="Gladieux P."/>
            <person name="Thoren M.H."/>
            <person name="Johannesson H."/>
        </authorList>
    </citation>
    <scope>NUCLEOTIDE SEQUENCE</scope>
    <source>
        <strain evidence="1">CBS 508.74</strain>
    </source>
</reference>
<comment type="caution">
    <text evidence="1">The sequence shown here is derived from an EMBL/GenBank/DDBJ whole genome shotgun (WGS) entry which is preliminary data.</text>
</comment>